<dbReference type="CDD" id="cd14948">
    <property type="entry name" value="BACON"/>
    <property type="match status" value="1"/>
</dbReference>
<dbReference type="GO" id="GO:0008237">
    <property type="term" value="F:metallopeptidase activity"/>
    <property type="evidence" value="ECO:0007669"/>
    <property type="project" value="InterPro"/>
</dbReference>
<dbReference type="InterPro" id="IPR019026">
    <property type="entry name" value="Peptidase_M64_IgA"/>
</dbReference>
<protein>
    <recommendedName>
        <fullName evidence="1">BACON domain-containing protein</fullName>
    </recommendedName>
</protein>
<dbReference type="Gene3D" id="3.40.390.10">
    <property type="entry name" value="Collagenase (Catalytic Domain)"/>
    <property type="match status" value="1"/>
</dbReference>
<evidence type="ECO:0000313" key="3">
    <source>
        <dbReference type="Proteomes" id="UP000824023"/>
    </source>
</evidence>
<proteinExistence type="predicted"/>
<dbReference type="InterPro" id="IPR024361">
    <property type="entry name" value="BACON"/>
</dbReference>
<organism evidence="2 3">
    <name type="scientific">Candidatus Bacteroides merdipullorum</name>
    <dbReference type="NCBI Taxonomy" id="2838474"/>
    <lineage>
        <taxon>Bacteria</taxon>
        <taxon>Pseudomonadati</taxon>
        <taxon>Bacteroidota</taxon>
        <taxon>Bacteroidia</taxon>
        <taxon>Bacteroidales</taxon>
        <taxon>Bacteroidaceae</taxon>
        <taxon>Bacteroides</taxon>
    </lineage>
</organism>
<reference evidence="2" key="1">
    <citation type="journal article" date="2021" name="PeerJ">
        <title>Extensive microbial diversity within the chicken gut microbiome revealed by metagenomics and culture.</title>
        <authorList>
            <person name="Gilroy R."/>
            <person name="Ravi A."/>
            <person name="Getino M."/>
            <person name="Pursley I."/>
            <person name="Horton D.L."/>
            <person name="Alikhan N.F."/>
            <person name="Baker D."/>
            <person name="Gharbi K."/>
            <person name="Hall N."/>
            <person name="Watson M."/>
            <person name="Adriaenssens E.M."/>
            <person name="Foster-Nyarko E."/>
            <person name="Jarju S."/>
            <person name="Secka A."/>
            <person name="Antonio M."/>
            <person name="Oren A."/>
            <person name="Chaudhuri R.R."/>
            <person name="La Ragione R."/>
            <person name="Hildebrand F."/>
            <person name="Pallen M.J."/>
        </authorList>
    </citation>
    <scope>NUCLEOTIDE SEQUENCE</scope>
    <source>
        <strain evidence="2">ChiHjej12B11-24981</strain>
    </source>
</reference>
<dbReference type="EMBL" id="DXCK01000031">
    <property type="protein sequence ID" value="HIZ00970.1"/>
    <property type="molecule type" value="Genomic_DNA"/>
</dbReference>
<gene>
    <name evidence="2" type="ORF">H9819_01785</name>
</gene>
<evidence type="ECO:0000259" key="1">
    <source>
        <dbReference type="Pfam" id="PF13004"/>
    </source>
</evidence>
<comment type="caution">
    <text evidence="2">The sequence shown here is derived from an EMBL/GenBank/DDBJ whole genome shotgun (WGS) entry which is preliminary data.</text>
</comment>
<name>A0A9D2A3V6_9BACE</name>
<feature type="domain" description="BACON" evidence="1">
    <location>
        <begin position="59"/>
        <end position="115"/>
    </location>
</feature>
<dbReference type="Gene3D" id="2.60.40.10">
    <property type="entry name" value="Immunoglobulins"/>
    <property type="match status" value="1"/>
</dbReference>
<dbReference type="AlphaFoldDB" id="A0A9D2A3V6"/>
<dbReference type="Pfam" id="PF09471">
    <property type="entry name" value="Peptidase_M64"/>
    <property type="match status" value="1"/>
</dbReference>
<dbReference type="Proteomes" id="UP000824023">
    <property type="component" value="Unassembled WGS sequence"/>
</dbReference>
<reference evidence="2" key="2">
    <citation type="submission" date="2021-04" db="EMBL/GenBank/DDBJ databases">
        <authorList>
            <person name="Gilroy R."/>
        </authorList>
    </citation>
    <scope>NUCLEOTIDE SEQUENCE</scope>
    <source>
        <strain evidence="2">ChiHjej12B11-24981</strain>
    </source>
</reference>
<dbReference type="InterPro" id="IPR013783">
    <property type="entry name" value="Ig-like_fold"/>
</dbReference>
<accession>A0A9D2A3V6</accession>
<dbReference type="Pfam" id="PF13004">
    <property type="entry name" value="BACON"/>
    <property type="match status" value="1"/>
</dbReference>
<dbReference type="PROSITE" id="PS51257">
    <property type="entry name" value="PROKAR_LIPOPROTEIN"/>
    <property type="match status" value="1"/>
</dbReference>
<sequence length="554" mass="61084">MKNQAFLLFLSGLLFLTYSCSDEEQGGGIIIGHSTSEEVSIGAEAGATYALSFTAEDRWSASTDADWLEVSPQSGAAGQQQVTLSVLKPNDSGEVRQATLSLKAGGNSVNVTVRQDEYIFVEDPVVTMSIDGGDLNVYFRTTLPQDELGIFTQSDCEWMTNQPDTRAVEEVTYYLPVRVLPNENYQARTTVVYFGKISSTNESLTDANLLATVTIIQMGQGTGESTNYEKDKQVELLQPHTQGSGIPLVMVGDGFIDREIDNGYYGRVMNQAVENLFTEEPIRSLQDYFDIYSVTAVSRHNIFADGYETALSCWMEGGNSTLVGGDDQAVQEYASAVDGIDLNNAQIVVVLNTDAYGGTNYSYVDGNGNPVDFSIAYCPVIDELGSEDFRRVMVHEVVGHGIGKLDDEYSYVTQGAMPAGEIADRQQQQRDYGWWMNVDFTSSQSAVLWSDFLSDSRYADQGLGVFEGACTYWTGAYRSTEESMMRSNIMGFNAPSRRAIYNNVLQRGEGYTPGLEEFISFDQQTFVPQTRAAETPSRPFARPRVLTLERLSGE</sequence>
<evidence type="ECO:0000313" key="2">
    <source>
        <dbReference type="EMBL" id="HIZ00970.1"/>
    </source>
</evidence>
<dbReference type="InterPro" id="IPR024079">
    <property type="entry name" value="MetalloPept_cat_dom_sf"/>
</dbReference>